<dbReference type="EMBL" id="GBEZ01020623">
    <property type="protein sequence ID" value="JAC66062.1"/>
    <property type="molecule type" value="Transcribed_RNA"/>
</dbReference>
<evidence type="ECO:0000313" key="2">
    <source>
        <dbReference type="EMBL" id="JAC66062.1"/>
    </source>
</evidence>
<dbReference type="Gene3D" id="2.40.128.20">
    <property type="match status" value="1"/>
</dbReference>
<dbReference type="PANTHER" id="PTHR33970:SF2">
    <property type="entry name" value="OS01G0716400 PROTEIN"/>
    <property type="match status" value="1"/>
</dbReference>
<dbReference type="InterPro" id="IPR010788">
    <property type="entry name" value="VDE_dom"/>
</dbReference>
<organism evidence="2">
    <name type="scientific">Tetraselmis sp. GSL018</name>
    <dbReference type="NCBI Taxonomy" id="582737"/>
    <lineage>
        <taxon>Eukaryota</taxon>
        <taxon>Viridiplantae</taxon>
        <taxon>Chlorophyta</taxon>
        <taxon>core chlorophytes</taxon>
        <taxon>Chlorodendrophyceae</taxon>
        <taxon>Chlorodendrales</taxon>
        <taxon>Chlorodendraceae</taxon>
        <taxon>Tetraselmis</taxon>
    </lineage>
</organism>
<dbReference type="PANTHER" id="PTHR33970">
    <property type="entry name" value="VIOLAXANTHIN DE-EPOXIDASE, CHLOROPLASTIC-RELATED"/>
    <property type="match status" value="1"/>
</dbReference>
<proteinExistence type="predicted"/>
<accession>A0A061QZG6</accession>
<dbReference type="Pfam" id="PF07137">
    <property type="entry name" value="VDE"/>
    <property type="match status" value="1"/>
</dbReference>
<dbReference type="GO" id="GO:0046422">
    <property type="term" value="F:violaxanthin de-epoxidase activity"/>
    <property type="evidence" value="ECO:0007669"/>
    <property type="project" value="InterPro"/>
</dbReference>
<gene>
    <name evidence="2" type="ORF">TSPGSL018_14567</name>
</gene>
<sequence length="570" mass="63801">MCATVRFHQHLSAVPQELIGTSAPTGKTALSICTSRERLRHERVSRSFASSYPFFRSPFGPVRPSLKTSRDFCCWSVSTRDGNEGQTAHPGKAPFDGKGTLARILILVPESVETEADSPFKDASWLEVLEHIGRRLNWSDERLVTSVVPVHPSEGSYEAARDGLERCDLAVGVGLHDSRFADWIIAQLFKPAEGSGVSPPNAVFLDCSDRLGSVCCLGGRPINAAEVPAWRRAVASWKLPFDGLAEALEVWSLVKQLWYRHSSEDLVYALLVLVNKYVVEVPLVSGQLKEKTDLRALMCMMGNCREEVFGCLNDPECKAGLDCLESCALNDQVCSYRCIVSHESPLLEAFSLCILQKHNCLGNSAEIPMRPKVDAMTHFRGKPLTWEVAEQLFIGWLGNQPSSWRVVAGKNPAYDYFPCQYQLFYPGKAKGSMWYEPVFKVTKYDGTEVWRRRKYRMRRAEAPGYYHFSVLDNGVISKEYWRIVDVDDGLEWGLFYYSGAASVVGQTYQGAVFVTRDGKWPDDRHLPRIEASLGAAGIKMWELYGVDQSCCDDTAAPLAIDDMRPFDSLV</sequence>
<evidence type="ECO:0000259" key="1">
    <source>
        <dbReference type="Pfam" id="PF07137"/>
    </source>
</evidence>
<dbReference type="AlphaFoldDB" id="A0A061QZG6"/>
<reference evidence="2" key="1">
    <citation type="submission" date="2014-05" db="EMBL/GenBank/DDBJ databases">
        <title>The transcriptome of the halophilic microalga Tetraselmis sp. GSL018 isolated from the Great Salt Lake, Utah.</title>
        <authorList>
            <person name="Jinkerson R.E."/>
            <person name="D'Adamo S."/>
            <person name="Posewitz M.C."/>
        </authorList>
    </citation>
    <scope>NUCLEOTIDE SEQUENCE</scope>
    <source>
        <strain evidence="2">GSL018</strain>
    </source>
</reference>
<dbReference type="GO" id="GO:0010028">
    <property type="term" value="P:xanthophyll cycle"/>
    <property type="evidence" value="ECO:0007669"/>
    <property type="project" value="InterPro"/>
</dbReference>
<feature type="domain" description="VDE lipocalin" evidence="1">
    <location>
        <begin position="298"/>
        <end position="544"/>
    </location>
</feature>
<name>A0A061QZG6_9CHLO</name>
<protein>
    <submittedName>
        <fullName evidence="2">Violaxanthin de-chloroplastic</fullName>
    </submittedName>
</protein>
<dbReference type="InterPro" id="IPR012674">
    <property type="entry name" value="Calycin"/>
</dbReference>
<dbReference type="InterPro" id="IPR044682">
    <property type="entry name" value="VDE"/>
</dbReference>